<reference evidence="2 3" key="1">
    <citation type="submission" date="2022-01" db="EMBL/GenBank/DDBJ databases">
        <title>Paraglaciecola sp. G1-23.</title>
        <authorList>
            <person name="Jin M.S."/>
            <person name="Han D.M."/>
            <person name="Kim H.M."/>
            <person name="Jeon C.O."/>
        </authorList>
    </citation>
    <scope>NUCLEOTIDE SEQUENCE [LARGE SCALE GENOMIC DNA]</scope>
    <source>
        <strain evidence="2 3">G1-23</strain>
    </source>
</reference>
<comment type="caution">
    <text evidence="2">The sequence shown here is derived from an EMBL/GenBank/DDBJ whole genome shotgun (WGS) entry which is preliminary data.</text>
</comment>
<dbReference type="EMBL" id="JAKGAS010000007">
    <property type="protein sequence ID" value="MCF2949186.1"/>
    <property type="molecule type" value="Genomic_DNA"/>
</dbReference>
<feature type="domain" description="Rap1a immunity protein" evidence="1">
    <location>
        <begin position="13"/>
        <end position="134"/>
    </location>
</feature>
<dbReference type="Pfam" id="PF18602">
    <property type="entry name" value="Rap1a"/>
    <property type="match status" value="1"/>
</dbReference>
<keyword evidence="3" id="KW-1185">Reference proteome</keyword>
<evidence type="ECO:0000313" key="3">
    <source>
        <dbReference type="Proteomes" id="UP001521137"/>
    </source>
</evidence>
<sequence>MTVFTVNAVEVLTAKELTSHCKLLSSEPEGIDGQYCIRYIQGFIDGAIATDARVMLNAENAISKSETFSERAMRTRMPGRSDLSRAAKLAGFCLGDPLPIREVVNLVVKDLNAHTKEEPAMEVVYNSLIKNYPCR</sequence>
<gene>
    <name evidence="2" type="ORF">L0668_13785</name>
</gene>
<accession>A0ABS9D8A3</accession>
<name>A0ABS9D8A3_9ALTE</name>
<evidence type="ECO:0000259" key="1">
    <source>
        <dbReference type="Pfam" id="PF18602"/>
    </source>
</evidence>
<dbReference type="RefSeq" id="WP_235313287.1">
    <property type="nucleotide sequence ID" value="NZ_JAKGAS010000007.1"/>
</dbReference>
<organism evidence="2 3">
    <name type="scientific">Paraglaciecola algarum</name>
    <dbReference type="NCBI Taxonomy" id="3050085"/>
    <lineage>
        <taxon>Bacteria</taxon>
        <taxon>Pseudomonadati</taxon>
        <taxon>Pseudomonadota</taxon>
        <taxon>Gammaproteobacteria</taxon>
        <taxon>Alteromonadales</taxon>
        <taxon>Alteromonadaceae</taxon>
        <taxon>Paraglaciecola</taxon>
    </lineage>
</organism>
<evidence type="ECO:0000313" key="2">
    <source>
        <dbReference type="EMBL" id="MCF2949186.1"/>
    </source>
</evidence>
<dbReference type="InterPro" id="IPR041238">
    <property type="entry name" value="Rap1a"/>
</dbReference>
<dbReference type="Proteomes" id="UP001521137">
    <property type="component" value="Unassembled WGS sequence"/>
</dbReference>
<protein>
    <recommendedName>
        <fullName evidence="1">Rap1a immunity protein domain-containing protein</fullName>
    </recommendedName>
</protein>
<proteinExistence type="predicted"/>